<evidence type="ECO:0000256" key="5">
    <source>
        <dbReference type="ARBA" id="ARBA00022660"/>
    </source>
</evidence>
<evidence type="ECO:0000256" key="10">
    <source>
        <dbReference type="ARBA" id="ARBA00022989"/>
    </source>
</evidence>
<feature type="transmembrane region" description="Helical" evidence="16">
    <location>
        <begin position="621"/>
        <end position="642"/>
    </location>
</feature>
<dbReference type="Pfam" id="PF00662">
    <property type="entry name" value="Proton_antipo_N"/>
    <property type="match status" value="1"/>
</dbReference>
<dbReference type="EMBL" id="MN082145">
    <property type="protein sequence ID" value="QFP99073.1"/>
    <property type="molecule type" value="Genomic_DNA"/>
</dbReference>
<evidence type="ECO:0000259" key="18">
    <source>
        <dbReference type="Pfam" id="PF00662"/>
    </source>
</evidence>
<evidence type="ECO:0000256" key="3">
    <source>
        <dbReference type="ARBA" id="ARBA00021096"/>
    </source>
</evidence>
<feature type="domain" description="NADH-Ubiquinone oxidoreductase (complex I) chain 5 N-terminal" evidence="18">
    <location>
        <begin position="64"/>
        <end position="114"/>
    </location>
</feature>
<dbReference type="NCBIfam" id="NF005141">
    <property type="entry name" value="PRK06590.1"/>
    <property type="match status" value="1"/>
</dbReference>
<feature type="transmembrane region" description="Helical" evidence="16">
    <location>
        <begin position="6"/>
        <end position="24"/>
    </location>
</feature>
<dbReference type="InterPro" id="IPR018393">
    <property type="entry name" value="NADHpl_OxRdtase_5_subgr"/>
</dbReference>
<evidence type="ECO:0000256" key="9">
    <source>
        <dbReference type="ARBA" id="ARBA00022982"/>
    </source>
</evidence>
<evidence type="ECO:0000256" key="1">
    <source>
        <dbReference type="ARBA" id="ARBA00004448"/>
    </source>
</evidence>
<organism evidence="20">
    <name type="scientific">Telonemida sp</name>
    <dbReference type="NCBI Taxonomy" id="2652706"/>
    <lineage>
        <taxon>Eukaryota</taxon>
        <taxon>Eukaryota incertae sedis</taxon>
        <taxon>Telonemia</taxon>
        <taxon>Telonemida</taxon>
    </lineage>
</organism>
<evidence type="ECO:0000256" key="4">
    <source>
        <dbReference type="ARBA" id="ARBA00022448"/>
    </source>
</evidence>
<dbReference type="Gene3D" id="1.20.5.2700">
    <property type="match status" value="1"/>
</dbReference>
<comment type="subcellular location">
    <subcellularLocation>
        <location evidence="1">Mitochondrion inner membrane</location>
        <topology evidence="1">Multi-pass membrane protein</topology>
    </subcellularLocation>
</comment>
<feature type="transmembrane region" description="Helical" evidence="16">
    <location>
        <begin position="113"/>
        <end position="130"/>
    </location>
</feature>
<evidence type="ECO:0000256" key="8">
    <source>
        <dbReference type="ARBA" id="ARBA00022967"/>
    </source>
</evidence>
<evidence type="ECO:0000256" key="16">
    <source>
        <dbReference type="RuleBase" id="RU003404"/>
    </source>
</evidence>
<dbReference type="InterPro" id="IPR001516">
    <property type="entry name" value="Proton_antipo_N"/>
</dbReference>
<evidence type="ECO:0000256" key="11">
    <source>
        <dbReference type="ARBA" id="ARBA00023027"/>
    </source>
</evidence>
<evidence type="ECO:0000256" key="2">
    <source>
        <dbReference type="ARBA" id="ARBA00012944"/>
    </source>
</evidence>
<evidence type="ECO:0000259" key="17">
    <source>
        <dbReference type="Pfam" id="PF00361"/>
    </source>
</evidence>
<comment type="function">
    <text evidence="16">Core subunit of the mitochondrial membrane respiratory chain NADH dehydrogenase (Complex I) which catalyzes electron transfer from NADH through the respiratory chain, using ubiquinone as an electron acceptor. Essential for the catalytic activity and assembly of complex I.</text>
</comment>
<keyword evidence="5" id="KW-0679">Respiratory chain</keyword>
<dbReference type="InterPro" id="IPR001750">
    <property type="entry name" value="ND/Mrp_TM"/>
</dbReference>
<dbReference type="EC" id="7.1.1.2" evidence="2 16"/>
<dbReference type="GO" id="GO:0003954">
    <property type="term" value="F:NADH dehydrogenase activity"/>
    <property type="evidence" value="ECO:0007669"/>
    <property type="project" value="TreeGrafter"/>
</dbReference>
<keyword evidence="14 16" id="KW-0472">Membrane</keyword>
<feature type="transmembrane region" description="Helical" evidence="16">
    <location>
        <begin position="255"/>
        <end position="277"/>
    </location>
</feature>
<name>A0A5P8DJV6_9EUKA</name>
<dbReference type="GO" id="GO:0015990">
    <property type="term" value="P:electron transport coupled proton transport"/>
    <property type="evidence" value="ECO:0007669"/>
    <property type="project" value="TreeGrafter"/>
</dbReference>
<dbReference type="AlphaFoldDB" id="A0A5P8DJV6"/>
<feature type="transmembrane region" description="Helical" evidence="16">
    <location>
        <begin position="283"/>
        <end position="304"/>
    </location>
</feature>
<evidence type="ECO:0000313" key="20">
    <source>
        <dbReference type="EMBL" id="QFP99073.1"/>
    </source>
</evidence>
<dbReference type="GO" id="GO:0042773">
    <property type="term" value="P:ATP synthesis coupled electron transport"/>
    <property type="evidence" value="ECO:0007669"/>
    <property type="project" value="InterPro"/>
</dbReference>
<sequence length="679" mass="76017">MYLLLVFLPLIGAISSGLFGRFLGSTGSQIITTSGLFLSMLLSWYAFFEVAVCGNFVYINLFSWIDCEMLQASWGCLFDTLTALMLITVTTVSCMVHLYATGYMEHDPHIPRFMSYLSLFTFFMLMLVTADNFIQMFFGWEGVGLCSYLLISFWYTRIQANKSALKAMIVNRVGDFFLALGICGIFIVYQSVDYATVFSATPLIAGETINFLGFEIEKLTLICLLLFGGAVGKSAQIGLHTWLPDAMEGPTPVSALIHAATMVTAGIFLVARCSPIFEYAPTALVVVTIFGAMTAFFAATTGLVQNDLKRVIAYSTCSQLGYMAFACGLSNYSVGIFHLMNHGFFKALLFLSAGAVIHAVADEQDMRKMGGLAKLIPFTYCMMVIGSLALMGFPFLTGFYSKDVIIEVAYAKYSLSGHFAHWFGCMAAFFTAFYSFRLVYLTFISKPMGSRHVIEHAHEVSLAMGLPLIVLSFGSIFLGYFTKDMVIGLGTDFWQNAVFILPKNNLFIESEFIPTSIKLIPTILSFTGAGLALIINHFYNKELYMFVTSNTGLVLYAFLNKKWYFDKLYNEYINKKFLSFGYFVSFKGIDKGLVEMFGPYGIASTFTSFGKRASKLQTGFIYHYAFVMLLGIISLISLITLWDNFQSYLFLDSRVLFIILVILIFNYNREEFRVPVKFK</sequence>
<keyword evidence="6 16" id="KW-0812">Transmembrane</keyword>
<evidence type="ECO:0000256" key="13">
    <source>
        <dbReference type="ARBA" id="ARBA00023128"/>
    </source>
</evidence>
<dbReference type="PANTHER" id="PTHR42829:SF2">
    <property type="entry name" value="NADH-UBIQUINONE OXIDOREDUCTASE CHAIN 5"/>
    <property type="match status" value="1"/>
</dbReference>
<keyword evidence="8" id="KW-1278">Translocase</keyword>
<comment type="similarity">
    <text evidence="16">Belongs to the complex I subunit 5 family.</text>
</comment>
<accession>A0A5P8DJV6</accession>
<keyword evidence="13 16" id="KW-0496">Mitochondrion</keyword>
<feature type="transmembrane region" description="Helical" evidence="16">
    <location>
        <begin position="460"/>
        <end position="481"/>
    </location>
</feature>
<comment type="catalytic activity">
    <reaction evidence="15 16">
        <text>a ubiquinone + NADH + 5 H(+)(in) = a ubiquinol + NAD(+) + 4 H(+)(out)</text>
        <dbReference type="Rhea" id="RHEA:29091"/>
        <dbReference type="Rhea" id="RHEA-COMP:9565"/>
        <dbReference type="Rhea" id="RHEA-COMP:9566"/>
        <dbReference type="ChEBI" id="CHEBI:15378"/>
        <dbReference type="ChEBI" id="CHEBI:16389"/>
        <dbReference type="ChEBI" id="CHEBI:17976"/>
        <dbReference type="ChEBI" id="CHEBI:57540"/>
        <dbReference type="ChEBI" id="CHEBI:57945"/>
        <dbReference type="EC" id="7.1.1.2"/>
    </reaction>
</comment>
<dbReference type="Pfam" id="PF06455">
    <property type="entry name" value="NADH5_C"/>
    <property type="match status" value="1"/>
</dbReference>
<dbReference type="GO" id="GO:0005743">
    <property type="term" value="C:mitochondrial inner membrane"/>
    <property type="evidence" value="ECO:0007669"/>
    <property type="project" value="UniProtKB-SubCell"/>
</dbReference>
<feature type="transmembrane region" description="Helical" evidence="16">
    <location>
        <begin position="519"/>
        <end position="539"/>
    </location>
</feature>
<keyword evidence="10 16" id="KW-1133">Transmembrane helix</keyword>
<feature type="domain" description="NADH:quinone oxidoreductase/Mrp antiporter transmembrane" evidence="17">
    <location>
        <begin position="130"/>
        <end position="420"/>
    </location>
</feature>
<feature type="transmembrane region" description="Helical" evidence="16">
    <location>
        <begin position="311"/>
        <end position="332"/>
    </location>
</feature>
<feature type="transmembrane region" description="Helical" evidence="16">
    <location>
        <begin position="81"/>
        <end position="101"/>
    </location>
</feature>
<gene>
    <name evidence="20" type="primary">nad5</name>
</gene>
<evidence type="ECO:0000256" key="12">
    <source>
        <dbReference type="ARBA" id="ARBA00023075"/>
    </source>
</evidence>
<dbReference type="NCBIfam" id="TIGR01974">
    <property type="entry name" value="NDH_I_L"/>
    <property type="match status" value="1"/>
</dbReference>
<dbReference type="PANTHER" id="PTHR42829">
    <property type="entry name" value="NADH-UBIQUINONE OXIDOREDUCTASE CHAIN 5"/>
    <property type="match status" value="1"/>
</dbReference>
<dbReference type="InterPro" id="IPR003945">
    <property type="entry name" value="NU5C-like"/>
</dbReference>
<feature type="domain" description="NADH dehydrogenase subunit 5 C-terminal" evidence="19">
    <location>
        <begin position="512"/>
        <end position="637"/>
    </location>
</feature>
<dbReference type="GO" id="GO:0008137">
    <property type="term" value="F:NADH dehydrogenase (ubiquinone) activity"/>
    <property type="evidence" value="ECO:0007669"/>
    <property type="project" value="UniProtKB-EC"/>
</dbReference>
<keyword evidence="9" id="KW-0249">Electron transport</keyword>
<protein>
    <recommendedName>
        <fullName evidence="3 16">NADH-ubiquinone oxidoreductase chain 5</fullName>
        <ecNumber evidence="2 16">7.1.1.2</ecNumber>
    </recommendedName>
</protein>
<geneLocation type="mitochondrion" evidence="20"/>
<feature type="transmembrane region" description="Helical" evidence="16">
    <location>
        <begin position="36"/>
        <end position="61"/>
    </location>
</feature>
<dbReference type="InterPro" id="IPR010934">
    <property type="entry name" value="NADH_DH_su5_C"/>
</dbReference>
<reference evidence="20" key="1">
    <citation type="submission" date="2019-06" db="EMBL/GenBank/DDBJ databases">
        <authorList>
            <person name="Wideman J.G."/>
            <person name="Richards T.A."/>
        </authorList>
    </citation>
    <scope>NUCLEOTIDE SEQUENCE</scope>
</reference>
<keyword evidence="7" id="KW-0999">Mitochondrion inner membrane</keyword>
<keyword evidence="12 16" id="KW-0830">Ubiquinone</keyword>
<feature type="transmembrane region" description="Helical" evidence="16">
    <location>
        <begin position="648"/>
        <end position="667"/>
    </location>
</feature>
<evidence type="ECO:0000256" key="7">
    <source>
        <dbReference type="ARBA" id="ARBA00022792"/>
    </source>
</evidence>
<dbReference type="PRINTS" id="PR01434">
    <property type="entry name" value="NADHDHGNASE5"/>
</dbReference>
<keyword evidence="11 16" id="KW-0520">NAD</keyword>
<evidence type="ECO:0000259" key="19">
    <source>
        <dbReference type="Pfam" id="PF06455"/>
    </source>
</evidence>
<feature type="transmembrane region" description="Helical" evidence="16">
    <location>
        <begin position="136"/>
        <end position="155"/>
    </location>
</feature>
<evidence type="ECO:0000256" key="6">
    <source>
        <dbReference type="ARBA" id="ARBA00022692"/>
    </source>
</evidence>
<dbReference type="Pfam" id="PF00361">
    <property type="entry name" value="Proton_antipo_M"/>
    <property type="match status" value="1"/>
</dbReference>
<feature type="transmembrane region" description="Helical" evidence="16">
    <location>
        <begin position="419"/>
        <end position="440"/>
    </location>
</feature>
<feature type="transmembrane region" description="Helical" evidence="16">
    <location>
        <begin position="176"/>
        <end position="199"/>
    </location>
</feature>
<dbReference type="PRINTS" id="PR01435">
    <property type="entry name" value="NPOXDRDTASE5"/>
</dbReference>
<keyword evidence="4 16" id="KW-0813">Transport</keyword>
<feature type="transmembrane region" description="Helical" evidence="16">
    <location>
        <begin position="219"/>
        <end position="243"/>
    </location>
</feature>
<feature type="transmembrane region" description="Helical" evidence="16">
    <location>
        <begin position="373"/>
        <end position="399"/>
    </location>
</feature>
<proteinExistence type="inferred from homology"/>
<evidence type="ECO:0000256" key="14">
    <source>
        <dbReference type="ARBA" id="ARBA00023136"/>
    </source>
</evidence>
<evidence type="ECO:0000256" key="15">
    <source>
        <dbReference type="ARBA" id="ARBA00049551"/>
    </source>
</evidence>